<accession>A0A4C2E535</accession>
<name>A0A4C2E535_9SACH</name>
<dbReference type="AlphaFoldDB" id="A0A4C2E535"/>
<comment type="caution">
    <text evidence="2">The sequence shown here is derived from an EMBL/GenBank/DDBJ whole genome shotgun (WGS) entry which is preliminary data.</text>
</comment>
<evidence type="ECO:0000313" key="3">
    <source>
        <dbReference type="Proteomes" id="UP000301737"/>
    </source>
</evidence>
<organism evidence="2 3">
    <name type="scientific">Zygosaccharomyces mellis</name>
    <dbReference type="NCBI Taxonomy" id="42258"/>
    <lineage>
        <taxon>Eukaryota</taxon>
        <taxon>Fungi</taxon>
        <taxon>Dikarya</taxon>
        <taxon>Ascomycota</taxon>
        <taxon>Saccharomycotina</taxon>
        <taxon>Saccharomycetes</taxon>
        <taxon>Saccharomycetales</taxon>
        <taxon>Saccharomycetaceae</taxon>
        <taxon>Zygosaccharomyces</taxon>
    </lineage>
</organism>
<dbReference type="Proteomes" id="UP000301737">
    <property type="component" value="Unassembled WGS sequence"/>
</dbReference>
<keyword evidence="3" id="KW-1185">Reference proteome</keyword>
<gene>
    <name evidence="2" type="ORF">ZYGM_003814</name>
</gene>
<reference evidence="2 3" key="1">
    <citation type="submission" date="2019-01" db="EMBL/GenBank/DDBJ databases">
        <title>Draft Genome Sequencing of Zygosaccharomyces mellis Ca-7.</title>
        <authorList>
            <person name="Shiwa Y."/>
            <person name="Kanesaki Y."/>
            <person name="Ishige T."/>
            <person name="Mura K."/>
            <person name="Hori T."/>
            <person name="Tamura T."/>
        </authorList>
    </citation>
    <scope>NUCLEOTIDE SEQUENCE [LARGE SCALE GENOMIC DNA]</scope>
    <source>
        <strain evidence="2 3">Ca-7</strain>
    </source>
</reference>
<sequence length="348" mass="40085">MQYIPPSQRLFNARHKITRKDLVEDLDQLLDVDVDCGLYGVPLIGGRRRGDSVSESDTSSIFSDLSGDSSIADVYSRMQDNLSIEYVIQDNKRKIVQEEESLVLLKQSGGGRSRAKRELQRLKDENRSLLRRRDILDARWDQIRYSPYLLMEARRDDLYWFGLPSDLRMYIYQCCLIDVPMALPDRLLNALKNCAPYESLALQIFANLRARESLSSHAVVPDTKIQSKFPGLHFHLRDILKLDVFKDFIKPLIFHSLCHALEKHAADGIALELLDILVLSMPHQQLDTVLLDDFLMNVLTQTHHKFFDGKAAQVKKQIVEIKFDLIELLESMRQKKAESLQPVRPVPT</sequence>
<keyword evidence="1" id="KW-0175">Coiled coil</keyword>
<dbReference type="OrthoDB" id="4052116at2759"/>
<protein>
    <submittedName>
        <fullName evidence="2">Uncharacterized protein</fullName>
    </submittedName>
</protein>
<evidence type="ECO:0000313" key="2">
    <source>
        <dbReference type="EMBL" id="GCE99367.1"/>
    </source>
</evidence>
<evidence type="ECO:0000256" key="1">
    <source>
        <dbReference type="SAM" id="Coils"/>
    </source>
</evidence>
<feature type="coiled-coil region" evidence="1">
    <location>
        <begin position="112"/>
        <end position="139"/>
    </location>
</feature>
<dbReference type="EMBL" id="BIMX01000009">
    <property type="protein sequence ID" value="GCE99367.1"/>
    <property type="molecule type" value="Genomic_DNA"/>
</dbReference>
<proteinExistence type="predicted"/>